<evidence type="ECO:0000313" key="22">
    <source>
        <dbReference type="EMBL" id="XCN71970.1"/>
    </source>
</evidence>
<evidence type="ECO:0000256" key="16">
    <source>
        <dbReference type="PIRSR" id="PIRSR000130-3"/>
    </source>
</evidence>
<feature type="binding site" evidence="13 15">
    <location>
        <position position="415"/>
    </location>
    <ligand>
        <name>IMP</name>
        <dbReference type="ChEBI" id="CHEBI:58053"/>
    </ligand>
</feature>
<reference evidence="22" key="1">
    <citation type="journal article" date="2024" name="Syst. Appl. Microbiol.">
        <title>First single-strain enrichments of Electrothrix cable bacteria, description of E. aestuarii sp. nov. and E. rattekaaiensis sp. nov., and proposal of a cable bacteria taxonomy following the rules of the SeqCode.</title>
        <authorList>
            <person name="Plum-Jensen L.E."/>
            <person name="Schramm A."/>
            <person name="Marshall I.P.G."/>
        </authorList>
    </citation>
    <scope>NUCLEOTIDE SEQUENCE</scope>
    <source>
        <strain evidence="22">Rat1</strain>
    </source>
</reference>
<feature type="binding site" description="in other chain" evidence="13 17">
    <location>
        <position position="299"/>
    </location>
    <ligand>
        <name>K(+)</name>
        <dbReference type="ChEBI" id="CHEBI:29103"/>
        <note>ligand shared between two tetrameric partners</note>
    </ligand>
</feature>
<keyword evidence="8 13" id="KW-0630">Potassium</keyword>
<evidence type="ECO:0000256" key="20">
    <source>
        <dbReference type="RuleBase" id="RU003928"/>
    </source>
</evidence>
<keyword evidence="11 18" id="KW-0129">CBS domain</keyword>
<dbReference type="EC" id="1.1.1.205" evidence="13 20"/>
<dbReference type="GO" id="GO:0003938">
    <property type="term" value="F:IMP dehydrogenase activity"/>
    <property type="evidence" value="ECO:0007669"/>
    <property type="project" value="UniProtKB-UniRule"/>
</dbReference>
<evidence type="ECO:0000256" key="10">
    <source>
        <dbReference type="ARBA" id="ARBA00023027"/>
    </source>
</evidence>
<comment type="subunit">
    <text evidence="3 13">Homotetramer.</text>
</comment>
<evidence type="ECO:0000256" key="19">
    <source>
        <dbReference type="RuleBase" id="RU003927"/>
    </source>
</evidence>
<comment type="catalytic activity">
    <reaction evidence="12 13 20">
        <text>IMP + NAD(+) + H2O = XMP + NADH + H(+)</text>
        <dbReference type="Rhea" id="RHEA:11708"/>
        <dbReference type="ChEBI" id="CHEBI:15377"/>
        <dbReference type="ChEBI" id="CHEBI:15378"/>
        <dbReference type="ChEBI" id="CHEBI:57464"/>
        <dbReference type="ChEBI" id="CHEBI:57540"/>
        <dbReference type="ChEBI" id="CHEBI:57945"/>
        <dbReference type="ChEBI" id="CHEBI:58053"/>
        <dbReference type="EC" id="1.1.1.205"/>
    </reaction>
</comment>
<dbReference type="KEGG" id="eaj:Q3M24_16900"/>
<evidence type="ECO:0000256" key="7">
    <source>
        <dbReference type="ARBA" id="ARBA00022755"/>
    </source>
</evidence>
<dbReference type="PROSITE" id="PS51371">
    <property type="entry name" value="CBS"/>
    <property type="match status" value="2"/>
</dbReference>
<comment type="pathway">
    <text evidence="13 20">Purine metabolism; XMP biosynthesis via de novo pathway; XMP from IMP: step 1/1.</text>
</comment>
<evidence type="ECO:0000256" key="1">
    <source>
        <dbReference type="ARBA" id="ARBA00001958"/>
    </source>
</evidence>
<evidence type="ECO:0000256" key="2">
    <source>
        <dbReference type="ARBA" id="ARBA00005502"/>
    </source>
</evidence>
<feature type="active site" description="Thioimidate intermediate" evidence="13 14">
    <location>
        <position position="304"/>
    </location>
</feature>
<feature type="binding site" description="in other chain" evidence="13 17">
    <location>
        <position position="304"/>
    </location>
    <ligand>
        <name>K(+)</name>
        <dbReference type="ChEBI" id="CHEBI:29103"/>
        <note>ligand shared between two tetrameric partners</note>
    </ligand>
</feature>
<feature type="binding site" evidence="13 15">
    <location>
        <begin position="337"/>
        <end position="339"/>
    </location>
    <ligand>
        <name>IMP</name>
        <dbReference type="ChEBI" id="CHEBI:58053"/>
    </ligand>
</feature>
<feature type="binding site" evidence="13 16">
    <location>
        <begin position="297"/>
        <end position="299"/>
    </location>
    <ligand>
        <name>NAD(+)</name>
        <dbReference type="ChEBI" id="CHEBI:57540"/>
    </ligand>
</feature>
<dbReference type="PROSITE" id="PS00487">
    <property type="entry name" value="IMP_DH_GMP_RED"/>
    <property type="match status" value="1"/>
</dbReference>
<evidence type="ECO:0000256" key="17">
    <source>
        <dbReference type="PIRSR" id="PIRSR000130-4"/>
    </source>
</evidence>
<feature type="domain" description="CBS" evidence="21">
    <location>
        <begin position="153"/>
        <end position="211"/>
    </location>
</feature>
<gene>
    <name evidence="13 22" type="primary">guaB</name>
    <name evidence="22" type="ORF">Q3M24_16900</name>
</gene>
<evidence type="ECO:0000256" key="3">
    <source>
        <dbReference type="ARBA" id="ARBA00011881"/>
    </source>
</evidence>
<keyword evidence="7 13" id="KW-0658">Purine biosynthesis</keyword>
<evidence type="ECO:0000256" key="18">
    <source>
        <dbReference type="PROSITE-ProRule" id="PRU00703"/>
    </source>
</evidence>
<dbReference type="InterPro" id="IPR005990">
    <property type="entry name" value="IMP_DH"/>
</dbReference>
<feature type="binding site" evidence="13 15">
    <location>
        <begin position="360"/>
        <end position="361"/>
    </location>
    <ligand>
        <name>IMP</name>
        <dbReference type="ChEBI" id="CHEBI:58053"/>
    </ligand>
</feature>
<comment type="caution">
    <text evidence="13">Lacks conserved residue(s) required for the propagation of feature annotation.</text>
</comment>
<feature type="binding site" evidence="16">
    <location>
        <begin position="247"/>
        <end position="249"/>
    </location>
    <ligand>
        <name>NAD(+)</name>
        <dbReference type="ChEBI" id="CHEBI:57540"/>
    </ligand>
</feature>
<dbReference type="SMART" id="SM00116">
    <property type="entry name" value="CBS"/>
    <property type="match status" value="2"/>
</dbReference>
<comment type="activity regulation">
    <text evidence="13">Mycophenolic acid (MPA) is a non-competitive inhibitor that prevents formation of the closed enzyme conformation by binding to the same site as the amobile flap. In contrast, mizoribine monophosphate (MZP) is a competitive inhibitor that induces the closed conformation. MPA is a potent inhibitor of mammalian IMPDHs but a poor inhibitor of the bacterial enzymes. MZP is a more potent inhibitor of bacterial IMPDH.</text>
</comment>
<protein>
    <recommendedName>
        <fullName evidence="13 20">Inosine-5'-monophosphate dehydrogenase</fullName>
        <shortName evidence="13">IMP dehydrogenase</shortName>
        <shortName evidence="13">IMPD</shortName>
        <shortName evidence="13">IMPDH</shortName>
        <ecNumber evidence="13 20">1.1.1.205</ecNumber>
    </recommendedName>
</protein>
<dbReference type="PANTHER" id="PTHR11911:SF111">
    <property type="entry name" value="INOSINE-5'-MONOPHOSPHATE DEHYDROGENASE"/>
    <property type="match status" value="1"/>
</dbReference>
<evidence type="ECO:0000256" key="8">
    <source>
        <dbReference type="ARBA" id="ARBA00022958"/>
    </source>
</evidence>
<name>A0AAU8LSV2_9BACT</name>
<keyword evidence="4 13" id="KW-0479">Metal-binding</keyword>
<dbReference type="SUPFAM" id="SSF54631">
    <property type="entry name" value="CBS-domain pair"/>
    <property type="match status" value="1"/>
</dbReference>
<dbReference type="SMART" id="SM01240">
    <property type="entry name" value="IMPDH"/>
    <property type="match status" value="1"/>
</dbReference>
<evidence type="ECO:0000256" key="6">
    <source>
        <dbReference type="ARBA" id="ARBA00022749"/>
    </source>
</evidence>
<dbReference type="PANTHER" id="PTHR11911">
    <property type="entry name" value="INOSINE-5-MONOPHOSPHATE DEHYDROGENASE RELATED"/>
    <property type="match status" value="1"/>
</dbReference>
<evidence type="ECO:0000256" key="4">
    <source>
        <dbReference type="ARBA" id="ARBA00022723"/>
    </source>
</evidence>
<dbReference type="InterPro" id="IPR046342">
    <property type="entry name" value="CBS_dom_sf"/>
</dbReference>
<keyword evidence="9 13" id="KW-0560">Oxidoreductase</keyword>
<evidence type="ECO:0000256" key="11">
    <source>
        <dbReference type="ARBA" id="ARBA00023122"/>
    </source>
</evidence>
<reference evidence="22" key="2">
    <citation type="submission" date="2024-06" db="EMBL/GenBank/DDBJ databases">
        <authorList>
            <person name="Plum-Jensen L.E."/>
            <person name="Schramm A."/>
            <person name="Marshall I.P.G."/>
        </authorList>
    </citation>
    <scope>NUCLEOTIDE SEQUENCE</scope>
    <source>
        <strain evidence="22">Rat1</strain>
    </source>
</reference>
<dbReference type="CDD" id="cd00381">
    <property type="entry name" value="IMPDH"/>
    <property type="match status" value="1"/>
</dbReference>
<feature type="active site" description="Proton acceptor" evidence="13 14">
    <location>
        <position position="400"/>
    </location>
</feature>
<dbReference type="InterPro" id="IPR013785">
    <property type="entry name" value="Aldolase_TIM"/>
</dbReference>
<evidence type="ECO:0000256" key="9">
    <source>
        <dbReference type="ARBA" id="ARBA00023002"/>
    </source>
</evidence>
<evidence type="ECO:0000256" key="13">
    <source>
        <dbReference type="HAMAP-Rule" id="MF_01964"/>
    </source>
</evidence>
<keyword evidence="10 13" id="KW-0520">NAD</keyword>
<evidence type="ECO:0000256" key="5">
    <source>
        <dbReference type="ARBA" id="ARBA00022737"/>
    </source>
</evidence>
<evidence type="ECO:0000256" key="12">
    <source>
        <dbReference type="ARBA" id="ARBA00048028"/>
    </source>
</evidence>
<dbReference type="Gene3D" id="3.20.20.70">
    <property type="entry name" value="Aldolase class I"/>
    <property type="match status" value="1"/>
</dbReference>
<feature type="binding site" evidence="13">
    <location>
        <position position="471"/>
    </location>
    <ligand>
        <name>K(+)</name>
        <dbReference type="ChEBI" id="CHEBI:29103"/>
        <note>ligand shared between two tetrameric partners</note>
    </ligand>
</feature>
<dbReference type="SUPFAM" id="SSF51412">
    <property type="entry name" value="Inosine monophosphate dehydrogenase (IMPDH)"/>
    <property type="match status" value="1"/>
</dbReference>
<dbReference type="InterPro" id="IPR000644">
    <property type="entry name" value="CBS_dom"/>
</dbReference>
<dbReference type="InterPro" id="IPR015875">
    <property type="entry name" value="IMP_DH/GMP_Rdtase_CS"/>
</dbReference>
<dbReference type="FunFam" id="3.20.20.70:FF:000003">
    <property type="entry name" value="GMP reductase"/>
    <property type="match status" value="1"/>
</dbReference>
<sequence length="489" mass="51928">MFDQDIPPAYTFDDVLLVPASSEVLPSEVSLATRLTDTIYLNAPLVSAAMDSVTEHRTAIAMARAGGIGIIHKNMSIKDQAKEVERVKKSESGMIIDPITVTEQQSVAEVEEIMGMYKISGLPVLRDGKLVGIVTNRDLRFVSNSEMRVSEVMTSKNLVTVHEGLSLDHCKALLHEHRIEKLLVVDEAENLRGLITIKDIEKIKKYPQSAKDGNGRLLVGAAVGVGADMPDRTEALVAAGADVIVLDSAHGHSAGVLQAVREIRAGWPNLSVIAGNVATAEGTAALIDAGANAVKVGVGPGSICTTRIVAGVGVPQLTALQNATRVAREKGVPVIADGGIKFSGDICKAIGIGADCVMVGSLFAGTDETPGDTFLYQGRKYKGYRGMGSLGAMKQGSSDRYFQKKDSETSKLVPEGIEGKVPYRGPISEMVYQLLGGLRSGMGYCGAATIGELHTKAKFVRISPAGLRESHVHDVIITREAPNYRTEGI</sequence>
<comment type="function">
    <text evidence="13">Catalyzes the conversion of inosine 5'-phosphate (IMP) to xanthosine 5'-phosphate (XMP), the first committed and rate-limiting step in the de novo synthesis of guanine nucleotides, and therefore plays an important role in the regulation of cell growth.</text>
</comment>
<organism evidence="22">
    <name type="scientific">Candidatus Electrothrix aestuarii</name>
    <dbReference type="NCBI Taxonomy" id="3062594"/>
    <lineage>
        <taxon>Bacteria</taxon>
        <taxon>Pseudomonadati</taxon>
        <taxon>Thermodesulfobacteriota</taxon>
        <taxon>Desulfobulbia</taxon>
        <taxon>Desulfobulbales</taxon>
        <taxon>Desulfobulbaceae</taxon>
        <taxon>Candidatus Electrothrix</taxon>
    </lineage>
</organism>
<dbReference type="GO" id="GO:0046872">
    <property type="term" value="F:metal ion binding"/>
    <property type="evidence" value="ECO:0007669"/>
    <property type="project" value="UniProtKB-UniRule"/>
</dbReference>
<feature type="binding site" evidence="13 15">
    <location>
        <begin position="384"/>
        <end position="388"/>
    </location>
    <ligand>
        <name>IMP</name>
        <dbReference type="ChEBI" id="CHEBI:58053"/>
    </ligand>
</feature>
<feature type="binding site" evidence="13">
    <location>
        <position position="470"/>
    </location>
    <ligand>
        <name>K(+)</name>
        <dbReference type="ChEBI" id="CHEBI:29103"/>
        <note>ligand shared between two tetrameric partners</note>
    </ligand>
</feature>
<dbReference type="GO" id="GO:0000166">
    <property type="term" value="F:nucleotide binding"/>
    <property type="evidence" value="ECO:0007669"/>
    <property type="project" value="UniProtKB-UniRule"/>
</dbReference>
<keyword evidence="6 13" id="KW-0332">GMP biosynthesis</keyword>
<dbReference type="GO" id="GO:0006177">
    <property type="term" value="P:GMP biosynthetic process"/>
    <property type="evidence" value="ECO:0007669"/>
    <property type="project" value="UniProtKB-UniRule"/>
</dbReference>
<feature type="binding site" description="in other chain" evidence="13 17">
    <location>
        <position position="301"/>
    </location>
    <ligand>
        <name>K(+)</name>
        <dbReference type="ChEBI" id="CHEBI:29103"/>
        <note>ligand shared between two tetrameric partners</note>
    </ligand>
</feature>
<feature type="binding site" evidence="13">
    <location>
        <position position="469"/>
    </location>
    <ligand>
        <name>K(+)</name>
        <dbReference type="ChEBI" id="CHEBI:29103"/>
        <note>ligand shared between two tetrameric partners</note>
    </ligand>
</feature>
<dbReference type="PIRSF" id="PIRSF000130">
    <property type="entry name" value="IMPDH"/>
    <property type="match status" value="1"/>
</dbReference>
<dbReference type="NCBIfam" id="TIGR01302">
    <property type="entry name" value="IMP_dehydrog"/>
    <property type="match status" value="1"/>
</dbReference>
<comment type="cofactor">
    <cofactor evidence="1 13">
        <name>K(+)</name>
        <dbReference type="ChEBI" id="CHEBI:29103"/>
    </cofactor>
</comment>
<keyword evidence="5" id="KW-0677">Repeat</keyword>
<dbReference type="HAMAP" id="MF_01964">
    <property type="entry name" value="IMPDH"/>
    <property type="match status" value="1"/>
</dbReference>
<evidence type="ECO:0000256" key="15">
    <source>
        <dbReference type="PIRSR" id="PIRSR000130-2"/>
    </source>
</evidence>
<dbReference type="AlphaFoldDB" id="A0AAU8LSV2"/>
<proteinExistence type="inferred from homology"/>
<dbReference type="EMBL" id="CP159373">
    <property type="protein sequence ID" value="XCN71970.1"/>
    <property type="molecule type" value="Genomic_DNA"/>
</dbReference>
<feature type="binding site" evidence="13 15">
    <location>
        <position position="302"/>
    </location>
    <ligand>
        <name>IMP</name>
        <dbReference type="ChEBI" id="CHEBI:58053"/>
    </ligand>
</feature>
<evidence type="ECO:0000259" key="21">
    <source>
        <dbReference type="PROSITE" id="PS51371"/>
    </source>
</evidence>
<dbReference type="Pfam" id="PF00571">
    <property type="entry name" value="CBS"/>
    <property type="match status" value="2"/>
</dbReference>
<dbReference type="InterPro" id="IPR001093">
    <property type="entry name" value="IMP_DH_GMPRt"/>
</dbReference>
<feature type="binding site" evidence="13">
    <location>
        <position position="247"/>
    </location>
    <ligand>
        <name>NAD(+)</name>
        <dbReference type="ChEBI" id="CHEBI:57540"/>
    </ligand>
</feature>
<feature type="domain" description="CBS" evidence="21">
    <location>
        <begin position="94"/>
        <end position="151"/>
    </location>
</feature>
<accession>A0AAU8LSV2</accession>
<dbReference type="CDD" id="cd04601">
    <property type="entry name" value="CBS_pair_IMPDH"/>
    <property type="match status" value="1"/>
</dbReference>
<dbReference type="GO" id="GO:0006183">
    <property type="term" value="P:GTP biosynthetic process"/>
    <property type="evidence" value="ECO:0007669"/>
    <property type="project" value="TreeGrafter"/>
</dbReference>
<comment type="similarity">
    <text evidence="2 13 19">Belongs to the IMPDH/GMPR family.</text>
</comment>
<evidence type="ECO:0000256" key="14">
    <source>
        <dbReference type="PIRSR" id="PIRSR000130-1"/>
    </source>
</evidence>
<dbReference type="Pfam" id="PF00478">
    <property type="entry name" value="IMPDH"/>
    <property type="match status" value="1"/>
</dbReference>